<evidence type="ECO:0000313" key="2">
    <source>
        <dbReference type="Proteomes" id="UP000182375"/>
    </source>
</evidence>
<accession>A0A1H5DWJ3</accession>
<proteinExistence type="predicted"/>
<gene>
    <name evidence="1" type="ORF">SAMN04490357_5991</name>
</gene>
<sequence>MPDRKDFDTGPIVFGDGVAAGGNAHLSVFSDGTYSMTGHFHASGLPSYDVSVVFIVADDEGRPISFGHTGRVHGTLEPGSRDHDFAGTENDPMIQQLWPTGFGDQGEWKANVNINIQEMIDAAKNDVSDAALVASVFV</sequence>
<reference evidence="1 2" key="1">
    <citation type="submission" date="2016-10" db="EMBL/GenBank/DDBJ databases">
        <authorList>
            <person name="de Groot N.N."/>
        </authorList>
    </citation>
    <scope>NUCLEOTIDE SEQUENCE [LARGE SCALE GENOMIC DNA]</scope>
    <source>
        <strain evidence="1 2">DSM 40306</strain>
    </source>
</reference>
<dbReference type="GeneID" id="95515051"/>
<organism evidence="1 2">
    <name type="scientific">Streptomyces misionensis</name>
    <dbReference type="NCBI Taxonomy" id="67331"/>
    <lineage>
        <taxon>Bacteria</taxon>
        <taxon>Bacillati</taxon>
        <taxon>Actinomycetota</taxon>
        <taxon>Actinomycetes</taxon>
        <taxon>Kitasatosporales</taxon>
        <taxon>Streptomycetaceae</taxon>
        <taxon>Streptomyces</taxon>
    </lineage>
</organism>
<evidence type="ECO:0000313" key="1">
    <source>
        <dbReference type="EMBL" id="SED83247.1"/>
    </source>
</evidence>
<dbReference type="Proteomes" id="UP000182375">
    <property type="component" value="Unassembled WGS sequence"/>
</dbReference>
<dbReference type="RefSeq" id="WP_079172453.1">
    <property type="nucleotide sequence ID" value="NZ_FNTD01000004.1"/>
</dbReference>
<protein>
    <submittedName>
        <fullName evidence="1">Uncharacterized protein</fullName>
    </submittedName>
</protein>
<name>A0A1H5DWJ3_9ACTN</name>
<dbReference type="EMBL" id="FNTD01000004">
    <property type="protein sequence ID" value="SED83247.1"/>
    <property type="molecule type" value="Genomic_DNA"/>
</dbReference>
<dbReference type="AlphaFoldDB" id="A0A1H5DWJ3"/>
<dbReference type="STRING" id="67331.SAMN04490357_5991"/>